<gene>
    <name evidence="2" type="ORF">E2562_028310</name>
</gene>
<feature type="region of interest" description="Disordered" evidence="1">
    <location>
        <begin position="1"/>
        <end position="75"/>
    </location>
</feature>
<dbReference type="EMBL" id="SPHZ02000001">
    <property type="protein sequence ID" value="KAF0934713.1"/>
    <property type="molecule type" value="Genomic_DNA"/>
</dbReference>
<reference evidence="2 3" key="1">
    <citation type="submission" date="2019-11" db="EMBL/GenBank/DDBJ databases">
        <title>Whole genome sequence of Oryza granulata.</title>
        <authorList>
            <person name="Li W."/>
        </authorList>
    </citation>
    <scope>NUCLEOTIDE SEQUENCE [LARGE SCALE GENOMIC DNA]</scope>
    <source>
        <strain evidence="3">cv. Menghai</strain>
        <tissue evidence="2">Leaf</tissue>
    </source>
</reference>
<protein>
    <submittedName>
        <fullName evidence="2">Uncharacterized protein</fullName>
    </submittedName>
</protein>
<comment type="caution">
    <text evidence="2">The sequence shown here is derived from an EMBL/GenBank/DDBJ whole genome shotgun (WGS) entry which is preliminary data.</text>
</comment>
<keyword evidence="3" id="KW-1185">Reference proteome</keyword>
<evidence type="ECO:0000256" key="1">
    <source>
        <dbReference type="SAM" id="MobiDB-lite"/>
    </source>
</evidence>
<name>A0A6G1FD23_9ORYZ</name>
<proteinExistence type="predicted"/>
<dbReference type="AlphaFoldDB" id="A0A6G1FD23"/>
<feature type="compositionally biased region" description="Basic and acidic residues" evidence="1">
    <location>
        <begin position="8"/>
        <end position="21"/>
    </location>
</feature>
<organism evidence="2 3">
    <name type="scientific">Oryza meyeriana var. granulata</name>
    <dbReference type="NCBI Taxonomy" id="110450"/>
    <lineage>
        <taxon>Eukaryota</taxon>
        <taxon>Viridiplantae</taxon>
        <taxon>Streptophyta</taxon>
        <taxon>Embryophyta</taxon>
        <taxon>Tracheophyta</taxon>
        <taxon>Spermatophyta</taxon>
        <taxon>Magnoliopsida</taxon>
        <taxon>Liliopsida</taxon>
        <taxon>Poales</taxon>
        <taxon>Poaceae</taxon>
        <taxon>BOP clade</taxon>
        <taxon>Oryzoideae</taxon>
        <taxon>Oryzeae</taxon>
        <taxon>Oryzinae</taxon>
        <taxon>Oryza</taxon>
        <taxon>Oryza meyeriana</taxon>
    </lineage>
</organism>
<dbReference type="Proteomes" id="UP000479710">
    <property type="component" value="Unassembled WGS sequence"/>
</dbReference>
<sequence>MGAGGGTELKHGVGGSHRDAGEYINDVGGSAELGTVGSHEEDDAGGGAKLEYVDSGSPRDVAGSQQWMRDRSRLR</sequence>
<evidence type="ECO:0000313" key="2">
    <source>
        <dbReference type="EMBL" id="KAF0934713.1"/>
    </source>
</evidence>
<accession>A0A6G1FD23</accession>
<evidence type="ECO:0000313" key="3">
    <source>
        <dbReference type="Proteomes" id="UP000479710"/>
    </source>
</evidence>